<protein>
    <recommendedName>
        <fullName evidence="2">Lcl C-terminal domain-containing protein</fullName>
    </recommendedName>
</protein>
<proteinExistence type="predicted"/>
<dbReference type="EMBL" id="JACIET010000002">
    <property type="protein sequence ID" value="MBB4013688.1"/>
    <property type="molecule type" value="Genomic_DNA"/>
</dbReference>
<accession>A0A840BQ81</accession>
<evidence type="ECO:0000256" key="1">
    <source>
        <dbReference type="SAM" id="SignalP"/>
    </source>
</evidence>
<feature type="signal peptide" evidence="1">
    <location>
        <begin position="1"/>
        <end position="22"/>
    </location>
</feature>
<comment type="caution">
    <text evidence="3">The sequence shown here is derived from an EMBL/GenBank/DDBJ whole genome shotgun (WGS) entry which is preliminary data.</text>
</comment>
<sequence>MKASKRWASALGLLAMAGITQAAPMTLVDGGLGVLDSATGLEWTANMNIRGASSWATSAYLWIDSLNTSHYAGHNDWRLPTLNPLDTSCSDSFSPGGGFPDFHYGYNCTGGELSHLFVSNLGNKAHESVLNETGDTAEQIANLALFSNVQSYDYWSGTLYAPDPTFVWVFSASDGRQHLVNKGGIPLYAVAVRTSDGAVSLPEPQTLALVLLALTATLVAGRQRPR</sequence>
<dbReference type="Pfam" id="PF07603">
    <property type="entry name" value="Lcl_C"/>
    <property type="match status" value="1"/>
</dbReference>
<feature type="chain" id="PRO_5032296971" description="Lcl C-terminal domain-containing protein" evidence="1">
    <location>
        <begin position="23"/>
        <end position="226"/>
    </location>
</feature>
<name>A0A840BQ81_9RHOO</name>
<evidence type="ECO:0000313" key="3">
    <source>
        <dbReference type="EMBL" id="MBB4013688.1"/>
    </source>
</evidence>
<dbReference type="RefSeq" id="WP_183635621.1">
    <property type="nucleotide sequence ID" value="NZ_BAABLE010000005.1"/>
</dbReference>
<dbReference type="AlphaFoldDB" id="A0A840BQ81"/>
<reference evidence="3 4" key="1">
    <citation type="submission" date="2020-08" db="EMBL/GenBank/DDBJ databases">
        <title>Genomic Encyclopedia of Type Strains, Phase IV (KMG-IV): sequencing the most valuable type-strain genomes for metagenomic binning, comparative biology and taxonomic classification.</title>
        <authorList>
            <person name="Goeker M."/>
        </authorList>
    </citation>
    <scope>NUCLEOTIDE SEQUENCE [LARGE SCALE GENOMIC DNA]</scope>
    <source>
        <strain evidence="3 4">DSM 106739</strain>
    </source>
</reference>
<dbReference type="InterPro" id="IPR011460">
    <property type="entry name" value="Lcl_C"/>
</dbReference>
<evidence type="ECO:0000313" key="4">
    <source>
        <dbReference type="Proteomes" id="UP000561045"/>
    </source>
</evidence>
<organism evidence="3 4">
    <name type="scientific">Niveibacterium umoris</name>
    <dbReference type="NCBI Taxonomy" id="1193620"/>
    <lineage>
        <taxon>Bacteria</taxon>
        <taxon>Pseudomonadati</taxon>
        <taxon>Pseudomonadota</taxon>
        <taxon>Betaproteobacteria</taxon>
        <taxon>Rhodocyclales</taxon>
        <taxon>Rhodocyclaceae</taxon>
        <taxon>Niveibacterium</taxon>
    </lineage>
</organism>
<dbReference type="Proteomes" id="UP000561045">
    <property type="component" value="Unassembled WGS sequence"/>
</dbReference>
<keyword evidence="4" id="KW-1185">Reference proteome</keyword>
<gene>
    <name evidence="3" type="ORF">GGR36_003034</name>
</gene>
<feature type="domain" description="Lcl C-terminal" evidence="2">
    <location>
        <begin position="34"/>
        <end position="192"/>
    </location>
</feature>
<keyword evidence="1" id="KW-0732">Signal</keyword>
<evidence type="ECO:0000259" key="2">
    <source>
        <dbReference type="Pfam" id="PF07603"/>
    </source>
</evidence>